<accession>A0A846LTV6</accession>
<evidence type="ECO:0000313" key="12">
    <source>
        <dbReference type="Proteomes" id="UP000648663"/>
    </source>
</evidence>
<dbReference type="SUPFAM" id="SSF103473">
    <property type="entry name" value="MFS general substrate transporter"/>
    <property type="match status" value="1"/>
</dbReference>
<keyword evidence="4 7" id="KW-1133">Transmembrane helix</keyword>
<dbReference type="AlphaFoldDB" id="A0A846LTV6"/>
<feature type="transmembrane region" description="Helical" evidence="7">
    <location>
        <begin position="330"/>
        <end position="351"/>
    </location>
</feature>
<evidence type="ECO:0000259" key="8">
    <source>
        <dbReference type="PROSITE" id="PS50850"/>
    </source>
</evidence>
<feature type="transmembrane region" description="Helical" evidence="7">
    <location>
        <begin position="288"/>
        <end position="309"/>
    </location>
</feature>
<keyword evidence="5 7" id="KW-0472">Membrane</keyword>
<feature type="transmembrane region" description="Helical" evidence="7">
    <location>
        <begin position="357"/>
        <end position="375"/>
    </location>
</feature>
<evidence type="ECO:0000313" key="9">
    <source>
        <dbReference type="EMBL" id="GGL65086.1"/>
    </source>
</evidence>
<dbReference type="CDD" id="cd17324">
    <property type="entry name" value="MFS_NepI_like"/>
    <property type="match status" value="1"/>
</dbReference>
<reference evidence="9" key="1">
    <citation type="journal article" date="2014" name="Int. J. Syst. Evol. Microbiol.">
        <title>Complete genome of a new Firmicutes species belonging to the dominant human colonic microbiota ('Ruminococcus bicirculans') reveals two chromosomes and a selective capacity to utilize plant glucans.</title>
        <authorList>
            <consortium name="NISC Comparative Sequencing Program"/>
            <person name="Wegmann U."/>
            <person name="Louis P."/>
            <person name="Goesmann A."/>
            <person name="Henrissat B."/>
            <person name="Duncan S.H."/>
            <person name="Flint H.J."/>
        </authorList>
    </citation>
    <scope>NUCLEOTIDE SEQUENCE</scope>
    <source>
        <strain evidence="9">CGMCC 4.5581</strain>
    </source>
</reference>
<dbReference type="EMBL" id="BMMI01000004">
    <property type="protein sequence ID" value="GGL65086.1"/>
    <property type="molecule type" value="Genomic_DNA"/>
</dbReference>
<dbReference type="PANTHER" id="PTHR43124:SF3">
    <property type="entry name" value="CHLORAMPHENICOL EFFLUX PUMP RV0191"/>
    <property type="match status" value="1"/>
</dbReference>
<feature type="transmembrane region" description="Helical" evidence="7">
    <location>
        <begin position="200"/>
        <end position="221"/>
    </location>
</feature>
<dbReference type="InterPro" id="IPR036259">
    <property type="entry name" value="MFS_trans_sf"/>
</dbReference>
<name>A0A846LTV6_9ACTN</name>
<evidence type="ECO:0000256" key="4">
    <source>
        <dbReference type="ARBA" id="ARBA00022989"/>
    </source>
</evidence>
<reference evidence="12" key="2">
    <citation type="journal article" date="2019" name="Int. J. Syst. Evol. Microbiol.">
        <title>The Global Catalogue of Microorganisms (GCM) 10K type strain sequencing project: providing services to taxonomists for standard genome sequencing and annotation.</title>
        <authorList>
            <consortium name="The Broad Institute Genomics Platform"/>
            <consortium name="The Broad Institute Genome Sequencing Center for Infectious Disease"/>
            <person name="Wu L."/>
            <person name="Ma J."/>
        </authorList>
    </citation>
    <scope>NUCLEOTIDE SEQUENCE [LARGE SCALE GENOMIC DNA]</scope>
    <source>
        <strain evidence="12">CGMCC 4.5581</strain>
    </source>
</reference>
<organism evidence="10 11">
    <name type="scientific">Modestobacter marinus</name>
    <dbReference type="NCBI Taxonomy" id="477641"/>
    <lineage>
        <taxon>Bacteria</taxon>
        <taxon>Bacillati</taxon>
        <taxon>Actinomycetota</taxon>
        <taxon>Actinomycetes</taxon>
        <taxon>Geodermatophilales</taxon>
        <taxon>Geodermatophilaceae</taxon>
        <taxon>Modestobacter</taxon>
    </lineage>
</organism>
<comment type="subcellular location">
    <subcellularLocation>
        <location evidence="1">Cell membrane</location>
        <topology evidence="1">Multi-pass membrane protein</topology>
    </subcellularLocation>
</comment>
<proteinExistence type="predicted"/>
<dbReference type="EMBL" id="JAAMPA010000003">
    <property type="protein sequence ID" value="NIH69762.1"/>
    <property type="molecule type" value="Genomic_DNA"/>
</dbReference>
<evidence type="ECO:0000256" key="7">
    <source>
        <dbReference type="SAM" id="Phobius"/>
    </source>
</evidence>
<feature type="transmembrane region" description="Helical" evidence="7">
    <location>
        <begin position="156"/>
        <end position="179"/>
    </location>
</feature>
<evidence type="ECO:0000256" key="2">
    <source>
        <dbReference type="ARBA" id="ARBA00022475"/>
    </source>
</evidence>
<gene>
    <name evidence="10" type="ORF">FB380_004260</name>
    <name evidence="9" type="ORF">GCM10011589_21500</name>
</gene>
<feature type="transmembrane region" description="Helical" evidence="7">
    <location>
        <begin position="36"/>
        <end position="58"/>
    </location>
</feature>
<keyword evidence="3 7" id="KW-0812">Transmembrane</keyword>
<evidence type="ECO:0000313" key="10">
    <source>
        <dbReference type="EMBL" id="NIH69762.1"/>
    </source>
</evidence>
<dbReference type="InterPro" id="IPR050189">
    <property type="entry name" value="MFS_Efflux_Transporters"/>
</dbReference>
<dbReference type="GO" id="GO:0022857">
    <property type="term" value="F:transmembrane transporter activity"/>
    <property type="evidence" value="ECO:0007669"/>
    <property type="project" value="InterPro"/>
</dbReference>
<keyword evidence="2" id="KW-1003">Cell membrane</keyword>
<dbReference type="PANTHER" id="PTHR43124">
    <property type="entry name" value="PURINE EFFLUX PUMP PBUE"/>
    <property type="match status" value="1"/>
</dbReference>
<dbReference type="Proteomes" id="UP000552836">
    <property type="component" value="Unassembled WGS sequence"/>
</dbReference>
<evidence type="ECO:0000256" key="1">
    <source>
        <dbReference type="ARBA" id="ARBA00004651"/>
    </source>
</evidence>
<comment type="caution">
    <text evidence="10">The sequence shown here is derived from an EMBL/GenBank/DDBJ whole genome shotgun (WGS) entry which is preliminary data.</text>
</comment>
<feature type="transmembrane region" description="Helical" evidence="7">
    <location>
        <begin position="128"/>
        <end position="150"/>
    </location>
</feature>
<dbReference type="RefSeq" id="WP_166757346.1">
    <property type="nucleotide sequence ID" value="NZ_BAABJU010000028.1"/>
</dbReference>
<sequence>MPRALLALSIGAFGIGTSEFVIMGMLPQVADDLSVSVAAVGILISAYALGVVIGAPTLTALGVRFTPRQTLIGLMLVFTVGNTLSAVAPTYETLMAARVVTALAHGSFFGVGAVAARGLVAKEKGTQAISLMFVGLTLANVIGVPIGTFVAQQLSWRLVFGGAAAIGLLTIAGLVAWMPRVAAAPTDLRQELGAFRRRQVWLTLGVTTIGFAALFSVYSYVSPILTDLAGMPESRVTVVLALFGLGTTVGTLLGGRLGDRYGFVFVTVGLLVTAALLVVFTVVVVNQVAAVVLLVLFGAITFSGGPVVQNRAIEAARVQGGSLVSAANQGAFNAANALGAALGAATLTAGWGYRAPMWVGAVLALLGAGLSVVALRSQRAETARDAAAGTTAETPVEVPAPVRAA</sequence>
<reference evidence="9" key="4">
    <citation type="submission" date="2024-05" db="EMBL/GenBank/DDBJ databases">
        <authorList>
            <person name="Sun Q."/>
            <person name="Zhou Y."/>
        </authorList>
    </citation>
    <scope>NUCLEOTIDE SEQUENCE</scope>
    <source>
        <strain evidence="9">CGMCC 4.5581</strain>
    </source>
</reference>
<feature type="domain" description="Major facilitator superfamily (MFS) profile" evidence="8">
    <location>
        <begin position="4"/>
        <end position="379"/>
    </location>
</feature>
<dbReference type="Pfam" id="PF07690">
    <property type="entry name" value="MFS_1"/>
    <property type="match status" value="1"/>
</dbReference>
<feature type="transmembrane region" description="Helical" evidence="7">
    <location>
        <begin position="95"/>
        <end position="116"/>
    </location>
</feature>
<reference evidence="10 11" key="3">
    <citation type="submission" date="2020-02" db="EMBL/GenBank/DDBJ databases">
        <title>Sequencing the genomes of 1000 actinobacteria strains.</title>
        <authorList>
            <person name="Klenk H.-P."/>
        </authorList>
    </citation>
    <scope>NUCLEOTIDE SEQUENCE [LARGE SCALE GENOMIC DNA]</scope>
    <source>
        <strain evidence="10 11">DSM 45201</strain>
    </source>
</reference>
<feature type="transmembrane region" description="Helical" evidence="7">
    <location>
        <begin position="236"/>
        <end position="254"/>
    </location>
</feature>
<feature type="region of interest" description="Disordered" evidence="6">
    <location>
        <begin position="384"/>
        <end position="405"/>
    </location>
</feature>
<dbReference type="PROSITE" id="PS50850">
    <property type="entry name" value="MFS"/>
    <property type="match status" value="1"/>
</dbReference>
<protein>
    <submittedName>
        <fullName evidence="10">DHA1 family inner membrane transport protein</fullName>
    </submittedName>
    <submittedName>
        <fullName evidence="9">MFS transporter</fullName>
    </submittedName>
</protein>
<keyword evidence="12" id="KW-1185">Reference proteome</keyword>
<dbReference type="InterPro" id="IPR020846">
    <property type="entry name" value="MFS_dom"/>
</dbReference>
<feature type="transmembrane region" description="Helical" evidence="7">
    <location>
        <begin position="261"/>
        <end position="282"/>
    </location>
</feature>
<evidence type="ECO:0000256" key="5">
    <source>
        <dbReference type="ARBA" id="ARBA00023136"/>
    </source>
</evidence>
<dbReference type="InterPro" id="IPR011701">
    <property type="entry name" value="MFS"/>
</dbReference>
<dbReference type="GO" id="GO:0005886">
    <property type="term" value="C:plasma membrane"/>
    <property type="evidence" value="ECO:0007669"/>
    <property type="project" value="UniProtKB-SubCell"/>
</dbReference>
<evidence type="ECO:0000256" key="3">
    <source>
        <dbReference type="ARBA" id="ARBA00022692"/>
    </source>
</evidence>
<evidence type="ECO:0000313" key="11">
    <source>
        <dbReference type="Proteomes" id="UP000552836"/>
    </source>
</evidence>
<dbReference type="Proteomes" id="UP000648663">
    <property type="component" value="Unassembled WGS sequence"/>
</dbReference>
<dbReference type="Gene3D" id="1.20.1250.20">
    <property type="entry name" value="MFS general substrate transporter like domains"/>
    <property type="match status" value="2"/>
</dbReference>
<feature type="transmembrane region" description="Helical" evidence="7">
    <location>
        <begin position="70"/>
        <end position="89"/>
    </location>
</feature>
<evidence type="ECO:0000256" key="6">
    <source>
        <dbReference type="SAM" id="MobiDB-lite"/>
    </source>
</evidence>